<evidence type="ECO:0000256" key="2">
    <source>
        <dbReference type="ARBA" id="ARBA00022794"/>
    </source>
</evidence>
<keyword evidence="4" id="KW-0472">Membrane</keyword>
<comment type="caution">
    <text evidence="5">The sequence shown here is derived from an EMBL/GenBank/DDBJ whole genome shotgun (WGS) entry which is preliminary data.</text>
</comment>
<keyword evidence="4" id="KW-0812">Transmembrane</keyword>
<evidence type="ECO:0000256" key="4">
    <source>
        <dbReference type="SAM" id="Phobius"/>
    </source>
</evidence>
<dbReference type="PANTHER" id="PTHR33724:SF1">
    <property type="entry name" value="INTRAFLAGELLAR TRANSPORT PROTEIN 43 HOMOLOG"/>
    <property type="match status" value="1"/>
</dbReference>
<feature type="transmembrane region" description="Helical" evidence="4">
    <location>
        <begin position="102"/>
        <end position="120"/>
    </location>
</feature>
<name>A0A836FZV5_9HYME</name>
<dbReference type="GO" id="GO:0005929">
    <property type="term" value="C:cilium"/>
    <property type="evidence" value="ECO:0007669"/>
    <property type="project" value="TreeGrafter"/>
</dbReference>
<evidence type="ECO:0000313" key="5">
    <source>
        <dbReference type="EMBL" id="KAG5328747.1"/>
    </source>
</evidence>
<sequence length="218" mass="24778">MDWANDLEITSKKLLPRLGRRAGQNNLLEDNKSDDDPLESPISLSSGKSISMQRPIVPPRSRKTGWGDELKSGKSKATSNIIEQERFRVIEKEEQEDDIKKLIYFFITHYFFILLISVFIDIPVIPDLDEIQEDNISSDIASAPTVNANRVTAYEELDTDLVKNAAYTSLDGVSLSLLADKLYNENLVKEPDEVWNWNLLFTQISSEINSETQKKIEA</sequence>
<keyword evidence="4" id="KW-1133">Transmembrane helix</keyword>
<feature type="compositionally biased region" description="Low complexity" evidence="3">
    <location>
        <begin position="40"/>
        <end position="51"/>
    </location>
</feature>
<proteinExistence type="inferred from homology"/>
<gene>
    <name evidence="5" type="primary">Ift43b</name>
    <name evidence="5" type="ORF">G6Z77_0016009</name>
</gene>
<evidence type="ECO:0000313" key="6">
    <source>
        <dbReference type="Proteomes" id="UP000670152"/>
    </source>
</evidence>
<protein>
    <submittedName>
        <fullName evidence="5">IF43B protein</fullName>
    </submittedName>
</protein>
<evidence type="ECO:0000256" key="3">
    <source>
        <dbReference type="SAM" id="MobiDB-lite"/>
    </source>
</evidence>
<feature type="non-terminal residue" evidence="5">
    <location>
        <position position="1"/>
    </location>
</feature>
<accession>A0A836FZV5</accession>
<feature type="non-terminal residue" evidence="5">
    <location>
        <position position="218"/>
    </location>
</feature>
<reference evidence="5 6" key="1">
    <citation type="submission" date="2020-02" db="EMBL/GenBank/DDBJ databases">
        <title>Relaxed selection underlies rapid genomic changes in the transitions from sociality to social parasitism in ants.</title>
        <authorList>
            <person name="Bi X."/>
        </authorList>
    </citation>
    <scope>NUCLEOTIDE SEQUENCE [LARGE SCALE GENOMIC DNA]</scope>
    <source>
        <strain evidence="5">BGI-DK2014b</strain>
        <tissue evidence="5">Whole body</tissue>
    </source>
</reference>
<comment type="similarity">
    <text evidence="1">Belongs to the IFT43 family.</text>
</comment>
<keyword evidence="2" id="KW-0970">Cilium biogenesis/degradation</keyword>
<dbReference type="Pfam" id="PF15305">
    <property type="entry name" value="IFT43"/>
    <property type="match status" value="1"/>
</dbReference>
<dbReference type="OrthoDB" id="206950at2759"/>
<organism evidence="5 6">
    <name type="scientific">Acromyrmex heyeri</name>
    <dbReference type="NCBI Taxonomy" id="230685"/>
    <lineage>
        <taxon>Eukaryota</taxon>
        <taxon>Metazoa</taxon>
        <taxon>Ecdysozoa</taxon>
        <taxon>Arthropoda</taxon>
        <taxon>Hexapoda</taxon>
        <taxon>Insecta</taxon>
        <taxon>Pterygota</taxon>
        <taxon>Neoptera</taxon>
        <taxon>Endopterygota</taxon>
        <taxon>Hymenoptera</taxon>
        <taxon>Apocrita</taxon>
        <taxon>Aculeata</taxon>
        <taxon>Formicoidea</taxon>
        <taxon>Formicidae</taxon>
        <taxon>Myrmicinae</taxon>
        <taxon>Acromyrmex</taxon>
    </lineage>
</organism>
<dbReference type="GO" id="GO:0035721">
    <property type="term" value="P:intraciliary retrograde transport"/>
    <property type="evidence" value="ECO:0007669"/>
    <property type="project" value="TreeGrafter"/>
</dbReference>
<dbReference type="EMBL" id="JAANIB010006599">
    <property type="protein sequence ID" value="KAG5328747.1"/>
    <property type="molecule type" value="Genomic_DNA"/>
</dbReference>
<evidence type="ECO:0000256" key="1">
    <source>
        <dbReference type="ARBA" id="ARBA00007563"/>
    </source>
</evidence>
<dbReference type="AlphaFoldDB" id="A0A836FZV5"/>
<keyword evidence="6" id="KW-1185">Reference proteome</keyword>
<dbReference type="Proteomes" id="UP000670152">
    <property type="component" value="Unassembled WGS sequence"/>
</dbReference>
<dbReference type="InterPro" id="IPR029302">
    <property type="entry name" value="IFT43"/>
</dbReference>
<dbReference type="PANTHER" id="PTHR33724">
    <property type="entry name" value="INTRAFLAGELLAR TRANSPORT PROTEIN 43 HOMOLOG"/>
    <property type="match status" value="1"/>
</dbReference>
<dbReference type="GO" id="GO:0030991">
    <property type="term" value="C:intraciliary transport particle A"/>
    <property type="evidence" value="ECO:0007669"/>
    <property type="project" value="InterPro"/>
</dbReference>
<feature type="region of interest" description="Disordered" evidence="3">
    <location>
        <begin position="25"/>
        <end position="72"/>
    </location>
</feature>